<dbReference type="OMA" id="EGKHRAR"/>
<feature type="region of interest" description="Disordered" evidence="1">
    <location>
        <begin position="78"/>
        <end position="152"/>
    </location>
</feature>
<keyword evidence="3" id="KW-1185">Reference proteome</keyword>
<dbReference type="STRING" id="454130.A0A0U5GGM9"/>
<protein>
    <submittedName>
        <fullName evidence="2">Uncharacterized protein</fullName>
    </submittedName>
</protein>
<feature type="region of interest" description="Disordered" evidence="1">
    <location>
        <begin position="467"/>
        <end position="503"/>
    </location>
</feature>
<accession>A0A0U5GGM9</accession>
<feature type="compositionally biased region" description="Basic and acidic residues" evidence="1">
    <location>
        <begin position="494"/>
        <end position="503"/>
    </location>
</feature>
<proteinExistence type="predicted"/>
<evidence type="ECO:0000313" key="3">
    <source>
        <dbReference type="Proteomes" id="UP000054771"/>
    </source>
</evidence>
<dbReference type="OrthoDB" id="4503105at2759"/>
<gene>
    <name evidence="2" type="ORF">ASPCAL13030</name>
</gene>
<evidence type="ECO:0000256" key="1">
    <source>
        <dbReference type="SAM" id="MobiDB-lite"/>
    </source>
</evidence>
<organism evidence="2 3">
    <name type="scientific">Aspergillus calidoustus</name>
    <dbReference type="NCBI Taxonomy" id="454130"/>
    <lineage>
        <taxon>Eukaryota</taxon>
        <taxon>Fungi</taxon>
        <taxon>Dikarya</taxon>
        <taxon>Ascomycota</taxon>
        <taxon>Pezizomycotina</taxon>
        <taxon>Eurotiomycetes</taxon>
        <taxon>Eurotiomycetidae</taxon>
        <taxon>Eurotiales</taxon>
        <taxon>Aspergillaceae</taxon>
        <taxon>Aspergillus</taxon>
        <taxon>Aspergillus subgen. Nidulantes</taxon>
    </lineage>
</organism>
<dbReference type="Proteomes" id="UP000054771">
    <property type="component" value="Unassembled WGS sequence"/>
</dbReference>
<dbReference type="EMBL" id="CDMC01000016">
    <property type="protein sequence ID" value="CEL09902.1"/>
    <property type="molecule type" value="Genomic_DNA"/>
</dbReference>
<dbReference type="AlphaFoldDB" id="A0A0U5GGM9"/>
<reference evidence="3" key="1">
    <citation type="journal article" date="2016" name="Genome Announc.">
        <title>Draft genome sequences of fungus Aspergillus calidoustus.</title>
        <authorList>
            <person name="Horn F."/>
            <person name="Linde J."/>
            <person name="Mattern D.J."/>
            <person name="Walther G."/>
            <person name="Guthke R."/>
            <person name="Scherlach K."/>
            <person name="Martin K."/>
            <person name="Brakhage A.A."/>
            <person name="Petzke L."/>
            <person name="Valiante V."/>
        </authorList>
    </citation>
    <scope>NUCLEOTIDE SEQUENCE [LARGE SCALE GENOMIC DNA]</scope>
    <source>
        <strain evidence="3">SF006504</strain>
    </source>
</reference>
<sequence length="503" mass="57066">MNTCKHRRRDSGSYLPDPSFWTTLSRITFSKLSLRELRRQTSQDYPVQPSRPSHLATTILDCLDSDRIKDLKRFARRGGPDISDLRDYPLPQDQSVYSHHPPTLALAEGNRQSSSTSTRATRTSMTTSTLSKSQGRAAAATQGRGRRKNTASSYGLLRDIDAVMLKEKNKQKNTTAYDANFERHLIQHGIYPYTFRDTNDKRLTPPKNFNSIKRRLARRRASLARSTIENMSNKIEAVHDHACCEQEIIESMVPFIEGLKDRFLCKGGRVWDNFAPLTDAKVKLVNPKPDRFYGSHAHALLNEQVCRELSQTIIPSRKDELTILPNFTLEVKGPRGAGDVVKRQACYNGAFGSRAMHSLREYIHQATAEKDKEDENEGEESALFDNNAYTISATLESITGTLTLYTTHPRKRKRADEPNQDPEQVMARLGSWCVINGPEELLGAISVYRNARDWASEQREELIRKANDARFSDKAGPLGDGGDETVQRKRRRVLKDQSSRRLT</sequence>
<name>A0A0U5GGM9_ASPCI</name>
<evidence type="ECO:0000313" key="2">
    <source>
        <dbReference type="EMBL" id="CEL09902.1"/>
    </source>
</evidence>
<feature type="compositionally biased region" description="Low complexity" evidence="1">
    <location>
        <begin position="113"/>
        <end position="143"/>
    </location>
</feature>